<evidence type="ECO:0000256" key="3">
    <source>
        <dbReference type="ARBA" id="ARBA00012438"/>
    </source>
</evidence>
<dbReference type="SUPFAM" id="SSF158472">
    <property type="entry name" value="HAMP domain-like"/>
    <property type="match status" value="1"/>
</dbReference>
<dbReference type="PANTHER" id="PTHR45436">
    <property type="entry name" value="SENSOR HISTIDINE KINASE YKOH"/>
    <property type="match status" value="1"/>
</dbReference>
<dbReference type="InterPro" id="IPR003661">
    <property type="entry name" value="HisK_dim/P_dom"/>
</dbReference>
<evidence type="ECO:0000259" key="12">
    <source>
        <dbReference type="PROSITE" id="PS50109"/>
    </source>
</evidence>
<keyword evidence="7 14" id="KW-0418">Kinase</keyword>
<keyword evidence="4" id="KW-0597">Phosphoprotein</keyword>
<organism evidence="14 15">
    <name type="scientific">Dictyobacter formicarum</name>
    <dbReference type="NCBI Taxonomy" id="2778368"/>
    <lineage>
        <taxon>Bacteria</taxon>
        <taxon>Bacillati</taxon>
        <taxon>Chloroflexota</taxon>
        <taxon>Ktedonobacteria</taxon>
        <taxon>Ktedonobacterales</taxon>
        <taxon>Dictyobacteraceae</taxon>
        <taxon>Dictyobacter</taxon>
    </lineage>
</organism>
<keyword evidence="10 11" id="KW-0472">Membrane</keyword>
<evidence type="ECO:0000256" key="7">
    <source>
        <dbReference type="ARBA" id="ARBA00022777"/>
    </source>
</evidence>
<evidence type="ECO:0000256" key="5">
    <source>
        <dbReference type="ARBA" id="ARBA00022679"/>
    </source>
</evidence>
<dbReference type="Pfam" id="PF02518">
    <property type="entry name" value="HATPase_c"/>
    <property type="match status" value="1"/>
</dbReference>
<keyword evidence="9" id="KW-0902">Two-component regulatory system</keyword>
<name>A0ABQ3VFR2_9CHLR</name>
<comment type="subcellular location">
    <subcellularLocation>
        <location evidence="2">Membrane</location>
    </subcellularLocation>
</comment>
<evidence type="ECO:0000256" key="9">
    <source>
        <dbReference type="ARBA" id="ARBA00023012"/>
    </source>
</evidence>
<dbReference type="CDD" id="cd00075">
    <property type="entry name" value="HATPase"/>
    <property type="match status" value="1"/>
</dbReference>
<dbReference type="Proteomes" id="UP000635565">
    <property type="component" value="Unassembled WGS sequence"/>
</dbReference>
<feature type="domain" description="HAMP" evidence="13">
    <location>
        <begin position="223"/>
        <end position="276"/>
    </location>
</feature>
<evidence type="ECO:0000256" key="4">
    <source>
        <dbReference type="ARBA" id="ARBA00022553"/>
    </source>
</evidence>
<accession>A0ABQ3VFR2</accession>
<keyword evidence="15" id="KW-1185">Reference proteome</keyword>
<dbReference type="InterPro" id="IPR003660">
    <property type="entry name" value="HAMP_dom"/>
</dbReference>
<dbReference type="InterPro" id="IPR036097">
    <property type="entry name" value="HisK_dim/P_sf"/>
</dbReference>
<comment type="catalytic activity">
    <reaction evidence="1">
        <text>ATP + protein L-histidine = ADP + protein N-phospho-L-histidine.</text>
        <dbReference type="EC" id="2.7.13.3"/>
    </reaction>
</comment>
<evidence type="ECO:0000259" key="13">
    <source>
        <dbReference type="PROSITE" id="PS50885"/>
    </source>
</evidence>
<dbReference type="SUPFAM" id="SSF55874">
    <property type="entry name" value="ATPase domain of HSP90 chaperone/DNA topoisomerase II/histidine kinase"/>
    <property type="match status" value="1"/>
</dbReference>
<dbReference type="GO" id="GO:0016301">
    <property type="term" value="F:kinase activity"/>
    <property type="evidence" value="ECO:0007669"/>
    <property type="project" value="UniProtKB-KW"/>
</dbReference>
<dbReference type="PROSITE" id="PS50885">
    <property type="entry name" value="HAMP"/>
    <property type="match status" value="1"/>
</dbReference>
<dbReference type="PRINTS" id="PR00344">
    <property type="entry name" value="BCTRLSENSOR"/>
</dbReference>
<evidence type="ECO:0000313" key="14">
    <source>
        <dbReference type="EMBL" id="GHO84549.1"/>
    </source>
</evidence>
<dbReference type="InterPro" id="IPR003594">
    <property type="entry name" value="HATPase_dom"/>
</dbReference>
<evidence type="ECO:0000256" key="10">
    <source>
        <dbReference type="ARBA" id="ARBA00023136"/>
    </source>
</evidence>
<dbReference type="InterPro" id="IPR005467">
    <property type="entry name" value="His_kinase_dom"/>
</dbReference>
<dbReference type="CDD" id="cd00082">
    <property type="entry name" value="HisKA"/>
    <property type="match status" value="1"/>
</dbReference>
<evidence type="ECO:0000313" key="15">
    <source>
        <dbReference type="Proteomes" id="UP000635565"/>
    </source>
</evidence>
<feature type="transmembrane region" description="Helical" evidence="11">
    <location>
        <begin position="199"/>
        <end position="221"/>
    </location>
</feature>
<dbReference type="InterPro" id="IPR004358">
    <property type="entry name" value="Sig_transdc_His_kin-like_C"/>
</dbReference>
<dbReference type="RefSeq" id="WP_201362162.1">
    <property type="nucleotide sequence ID" value="NZ_BNJJ01000006.1"/>
</dbReference>
<dbReference type="CDD" id="cd06225">
    <property type="entry name" value="HAMP"/>
    <property type="match status" value="1"/>
</dbReference>
<evidence type="ECO:0000256" key="1">
    <source>
        <dbReference type="ARBA" id="ARBA00000085"/>
    </source>
</evidence>
<evidence type="ECO:0000256" key="2">
    <source>
        <dbReference type="ARBA" id="ARBA00004370"/>
    </source>
</evidence>
<dbReference type="PROSITE" id="PS50109">
    <property type="entry name" value="HIS_KIN"/>
    <property type="match status" value="1"/>
</dbReference>
<feature type="transmembrane region" description="Helical" evidence="11">
    <location>
        <begin position="20"/>
        <end position="40"/>
    </location>
</feature>
<gene>
    <name evidence="14" type="ORF">KSZ_25550</name>
</gene>
<reference evidence="14 15" key="1">
    <citation type="journal article" date="2021" name="Int. J. Syst. Evol. Microbiol.">
        <title>Reticulibacter mediterranei gen. nov., sp. nov., within the new family Reticulibacteraceae fam. nov., and Ktedonospora formicarum gen. nov., sp. nov., Ktedonobacter robiniae sp. nov., Dictyobacter formicarum sp. nov. and Dictyobacter arantiisoli sp. nov., belonging to the class Ktedonobacteria.</title>
        <authorList>
            <person name="Yabe S."/>
            <person name="Zheng Y."/>
            <person name="Wang C.M."/>
            <person name="Sakai Y."/>
            <person name="Abe K."/>
            <person name="Yokota A."/>
            <person name="Donadio S."/>
            <person name="Cavaletti L."/>
            <person name="Monciardini P."/>
        </authorList>
    </citation>
    <scope>NUCLEOTIDE SEQUENCE [LARGE SCALE GENOMIC DNA]</scope>
    <source>
        <strain evidence="14 15">SOSP1-9</strain>
    </source>
</reference>
<dbReference type="InterPro" id="IPR036890">
    <property type="entry name" value="HATPase_C_sf"/>
</dbReference>
<dbReference type="PANTHER" id="PTHR45436:SF5">
    <property type="entry name" value="SENSOR HISTIDINE KINASE TRCS"/>
    <property type="match status" value="1"/>
</dbReference>
<dbReference type="EC" id="2.7.13.3" evidence="3"/>
<dbReference type="InterPro" id="IPR050428">
    <property type="entry name" value="TCS_sensor_his_kinase"/>
</dbReference>
<keyword evidence="5" id="KW-0808">Transferase</keyword>
<dbReference type="SMART" id="SM00304">
    <property type="entry name" value="HAMP"/>
    <property type="match status" value="1"/>
</dbReference>
<protein>
    <recommendedName>
        <fullName evidence="3">histidine kinase</fullName>
        <ecNumber evidence="3">2.7.13.3</ecNumber>
    </recommendedName>
</protein>
<dbReference type="Pfam" id="PF00672">
    <property type="entry name" value="HAMP"/>
    <property type="match status" value="1"/>
</dbReference>
<feature type="domain" description="Histidine kinase" evidence="12">
    <location>
        <begin position="284"/>
        <end position="500"/>
    </location>
</feature>
<evidence type="ECO:0000256" key="8">
    <source>
        <dbReference type="ARBA" id="ARBA00022989"/>
    </source>
</evidence>
<dbReference type="Pfam" id="PF00512">
    <property type="entry name" value="HisKA"/>
    <property type="match status" value="1"/>
</dbReference>
<sequence>MIRHLRHLSPPGLRMQLTLWYTIVSVLLMLVFCLAFYSTLQQILFNSFDSTLQQRAQHVAEGVGVDNGKLYVDDMSQEIPELDAPAALIDSYNSYNDSESNSSGHADYPRSSRHELVLVRVLDKAGHEIYSSGAASELVLPWASVSQPLAGKPWRDTMNDTSNQSIRVYSTMLVDGDTIIGVVQVGQSLETLNRSLDRIVLVLFLLMLFSLAMCSMGSYWLSGRAFRSIQRLARTAGEINANDLNQRVLVPAAKDEVRDLSIIFNQMIARLERAFVQQRRLVADASHELRTPVAVIRNMTEVALSQSANTEEYKNVLTEVNAESEHLGHLINDLLVLARADEGQIHLDCEPVRLDLLAFDVVDSLEVLAQERQIALHTQTLMPATVLGDAARLIQVIMSLVDNALNYSNAGGEITLSVEVHDAHAYLHVSDTGIGIDAKDIEHIFERFYRADPARSKAVGGTGLGLSIVEWVVRAHKGAIEVRSTPGQGSTFTLILPCAALPPIEQ</sequence>
<evidence type="ECO:0000256" key="6">
    <source>
        <dbReference type="ARBA" id="ARBA00022692"/>
    </source>
</evidence>
<dbReference type="Gene3D" id="3.30.565.10">
    <property type="entry name" value="Histidine kinase-like ATPase, C-terminal domain"/>
    <property type="match status" value="1"/>
</dbReference>
<dbReference type="SUPFAM" id="SSF47384">
    <property type="entry name" value="Homodimeric domain of signal transducing histidine kinase"/>
    <property type="match status" value="1"/>
</dbReference>
<evidence type="ECO:0000256" key="11">
    <source>
        <dbReference type="SAM" id="Phobius"/>
    </source>
</evidence>
<keyword evidence="6 11" id="KW-0812">Transmembrane</keyword>
<dbReference type="Gene3D" id="1.10.287.130">
    <property type="match status" value="1"/>
</dbReference>
<dbReference type="EMBL" id="BNJJ01000006">
    <property type="protein sequence ID" value="GHO84549.1"/>
    <property type="molecule type" value="Genomic_DNA"/>
</dbReference>
<keyword evidence="8 11" id="KW-1133">Transmembrane helix</keyword>
<dbReference type="Gene3D" id="6.10.340.10">
    <property type="match status" value="1"/>
</dbReference>
<dbReference type="SMART" id="SM00387">
    <property type="entry name" value="HATPase_c"/>
    <property type="match status" value="1"/>
</dbReference>
<proteinExistence type="predicted"/>
<dbReference type="SMART" id="SM00388">
    <property type="entry name" value="HisKA"/>
    <property type="match status" value="1"/>
</dbReference>
<comment type="caution">
    <text evidence="14">The sequence shown here is derived from an EMBL/GenBank/DDBJ whole genome shotgun (WGS) entry which is preliminary data.</text>
</comment>